<dbReference type="EMBL" id="BMHO01000002">
    <property type="protein sequence ID" value="GGD45892.1"/>
    <property type="molecule type" value="Genomic_DNA"/>
</dbReference>
<keyword evidence="3" id="KW-1185">Reference proteome</keyword>
<sequence length="286" mass="30460">MTQVSPNALRRLADNYRSSPQAAYRGRMSGTPKNVVQNARVQEALDVWADTKDPQTHSDVLRRAASGWLLLDISHSEFADPDNPMQEGDKLALTSVSDGDGNDLLLAFTDNPRLEEFAGEGTVRSLAQRASSVLAQAVSQHDGLAIDAGTDGAFIAYSDEIRRAFGDDQDSATRLASAIVDGEHDLGQFVALLRESVVYIGGIPVTGDDGDTVGYNIASASRDDGSVLHAVFTSPAELWAWQPNAVAQPTTLDAIVLSARQDEMVGLVVNPVGPAAEIPLEAFDAE</sequence>
<feature type="domain" description="SseB protein N-terminal" evidence="1">
    <location>
        <begin position="181"/>
        <end position="275"/>
    </location>
</feature>
<evidence type="ECO:0000259" key="1">
    <source>
        <dbReference type="Pfam" id="PF07179"/>
    </source>
</evidence>
<proteinExistence type="predicted"/>
<dbReference type="Proteomes" id="UP000633205">
    <property type="component" value="Unassembled WGS sequence"/>
</dbReference>
<feature type="domain" description="SseB protein N-terminal" evidence="1">
    <location>
        <begin position="42"/>
        <end position="162"/>
    </location>
</feature>
<comment type="caution">
    <text evidence="2">The sequence shown here is derived from an EMBL/GenBank/DDBJ whole genome shotgun (WGS) entry which is preliminary data.</text>
</comment>
<name>A0A917DL49_9MICO</name>
<dbReference type="InterPro" id="IPR009839">
    <property type="entry name" value="SseB_N"/>
</dbReference>
<reference evidence="2" key="2">
    <citation type="submission" date="2020-09" db="EMBL/GenBank/DDBJ databases">
        <authorList>
            <person name="Sun Q."/>
            <person name="Zhou Y."/>
        </authorList>
    </citation>
    <scope>NUCLEOTIDE SEQUENCE</scope>
    <source>
        <strain evidence="2">CGMCC 1.15152</strain>
    </source>
</reference>
<accession>A0A917DL49</accession>
<protein>
    <recommendedName>
        <fullName evidence="1">SseB protein N-terminal domain-containing protein</fullName>
    </recommendedName>
</protein>
<dbReference type="AlphaFoldDB" id="A0A917DL49"/>
<reference evidence="2" key="1">
    <citation type="journal article" date="2014" name="Int. J. Syst. Evol. Microbiol.">
        <title>Complete genome sequence of Corynebacterium casei LMG S-19264T (=DSM 44701T), isolated from a smear-ripened cheese.</title>
        <authorList>
            <consortium name="US DOE Joint Genome Institute (JGI-PGF)"/>
            <person name="Walter F."/>
            <person name="Albersmeier A."/>
            <person name="Kalinowski J."/>
            <person name="Ruckert C."/>
        </authorList>
    </citation>
    <scope>NUCLEOTIDE SEQUENCE</scope>
    <source>
        <strain evidence="2">CGMCC 1.15152</strain>
    </source>
</reference>
<evidence type="ECO:0000313" key="3">
    <source>
        <dbReference type="Proteomes" id="UP000633205"/>
    </source>
</evidence>
<dbReference type="Pfam" id="PF07179">
    <property type="entry name" value="SseB"/>
    <property type="match status" value="2"/>
</dbReference>
<evidence type="ECO:0000313" key="2">
    <source>
        <dbReference type="EMBL" id="GGD45892.1"/>
    </source>
</evidence>
<gene>
    <name evidence="2" type="ORF">GCM10010915_29010</name>
</gene>
<organism evidence="2 3">
    <name type="scientific">Microbacterium faecale</name>
    <dbReference type="NCBI Taxonomy" id="1804630"/>
    <lineage>
        <taxon>Bacteria</taxon>
        <taxon>Bacillati</taxon>
        <taxon>Actinomycetota</taxon>
        <taxon>Actinomycetes</taxon>
        <taxon>Micrococcales</taxon>
        <taxon>Microbacteriaceae</taxon>
        <taxon>Microbacterium</taxon>
    </lineage>
</organism>